<keyword evidence="1" id="KW-1133">Transmembrane helix</keyword>
<reference evidence="3 4" key="1">
    <citation type="submission" date="2020-08" db="EMBL/GenBank/DDBJ databases">
        <title>Genomic Encyclopedia of Type Strains, Phase IV (KMG-IV): sequencing the most valuable type-strain genomes for metagenomic binning, comparative biology and taxonomic classification.</title>
        <authorList>
            <person name="Goeker M."/>
        </authorList>
    </citation>
    <scope>NUCLEOTIDE SEQUENCE [LARGE SCALE GENOMIC DNA]</scope>
    <source>
        <strain evidence="3 4">DSM 12251</strain>
    </source>
</reference>
<dbReference type="InterPro" id="IPR014346">
    <property type="entry name" value="Prenyl_protease-related"/>
</dbReference>
<gene>
    <name evidence="3" type="ORF">HNQ64_001446</name>
</gene>
<dbReference type="Proteomes" id="UP000534294">
    <property type="component" value="Unassembled WGS sequence"/>
</dbReference>
<dbReference type="Pfam" id="PF02517">
    <property type="entry name" value="Rce1-like"/>
    <property type="match status" value="1"/>
</dbReference>
<dbReference type="InterPro" id="IPR003675">
    <property type="entry name" value="Rce1/LyrA-like_dom"/>
</dbReference>
<proteinExistence type="predicted"/>
<dbReference type="RefSeq" id="WP_184206881.1">
    <property type="nucleotide sequence ID" value="NZ_JACHIF010000002.1"/>
</dbReference>
<dbReference type="GO" id="GO:0080120">
    <property type="term" value="P:CAAX-box protein maturation"/>
    <property type="evidence" value="ECO:0007669"/>
    <property type="project" value="UniProtKB-ARBA"/>
</dbReference>
<dbReference type="GO" id="GO:0004175">
    <property type="term" value="F:endopeptidase activity"/>
    <property type="evidence" value="ECO:0007669"/>
    <property type="project" value="UniProtKB-ARBA"/>
</dbReference>
<evidence type="ECO:0000259" key="2">
    <source>
        <dbReference type="Pfam" id="PF02517"/>
    </source>
</evidence>
<sequence length="251" mass="28674">MFAHLTRFRESATVAHVLPLAVFMLLNSVPGWFRIENPELPWYRQAPEHWLYPLQTFLTGGLLLFFARHYRLAPWRGLGLAAVLGLIGIAFWVAPAWLYERLVASGTPLPGWVEWLGLVERKEGFNPEVLSAWPAWQGASLGMRFVRMVVVVPLIEEIFWRGFLMRYIGAGERDWQQIPFGLHSWRVFGVVTLLVMLAHNPVDYLGAFVWGGLVYFVAVRTKSLGACVFMHAVGNLALGLYVCQTRQWGFW</sequence>
<dbReference type="AlphaFoldDB" id="A0A7W8DP26"/>
<evidence type="ECO:0000313" key="4">
    <source>
        <dbReference type="Proteomes" id="UP000534294"/>
    </source>
</evidence>
<evidence type="ECO:0000313" key="3">
    <source>
        <dbReference type="EMBL" id="MBB5037204.1"/>
    </source>
</evidence>
<dbReference type="NCBIfam" id="TIGR03008">
    <property type="entry name" value="pepcterm_CAAX"/>
    <property type="match status" value="1"/>
</dbReference>
<comment type="caution">
    <text evidence="3">The sequence shown here is derived from an EMBL/GenBank/DDBJ whole genome shotgun (WGS) entry which is preliminary data.</text>
</comment>
<feature type="transmembrane region" description="Helical" evidence="1">
    <location>
        <begin position="185"/>
        <end position="217"/>
    </location>
</feature>
<protein>
    <recommendedName>
        <fullName evidence="2">CAAX prenyl protease 2/Lysostaphin resistance protein A-like domain-containing protein</fullName>
    </recommendedName>
</protein>
<feature type="transmembrane region" description="Helical" evidence="1">
    <location>
        <begin position="223"/>
        <end position="243"/>
    </location>
</feature>
<dbReference type="EMBL" id="JACHIF010000002">
    <property type="protein sequence ID" value="MBB5037204.1"/>
    <property type="molecule type" value="Genomic_DNA"/>
</dbReference>
<keyword evidence="1" id="KW-0472">Membrane</keyword>
<keyword evidence="4" id="KW-1185">Reference proteome</keyword>
<feature type="transmembrane region" description="Helical" evidence="1">
    <location>
        <begin position="79"/>
        <end position="99"/>
    </location>
</feature>
<keyword evidence="1" id="KW-0812">Transmembrane</keyword>
<name>A0A7W8DP26_9BACT</name>
<evidence type="ECO:0000256" key="1">
    <source>
        <dbReference type="SAM" id="Phobius"/>
    </source>
</evidence>
<feature type="transmembrane region" description="Helical" evidence="1">
    <location>
        <begin position="50"/>
        <end position="67"/>
    </location>
</feature>
<feature type="domain" description="CAAX prenyl protease 2/Lysostaphin resistance protein A-like" evidence="2">
    <location>
        <begin position="144"/>
        <end position="236"/>
    </location>
</feature>
<accession>A0A7W8DP26</accession>
<feature type="transmembrane region" description="Helical" evidence="1">
    <location>
        <begin position="12"/>
        <end position="30"/>
    </location>
</feature>
<organism evidence="3 4">
    <name type="scientific">Prosthecobacter dejongeii</name>
    <dbReference type="NCBI Taxonomy" id="48465"/>
    <lineage>
        <taxon>Bacteria</taxon>
        <taxon>Pseudomonadati</taxon>
        <taxon>Verrucomicrobiota</taxon>
        <taxon>Verrucomicrobiia</taxon>
        <taxon>Verrucomicrobiales</taxon>
        <taxon>Verrucomicrobiaceae</taxon>
        <taxon>Prosthecobacter</taxon>
    </lineage>
</organism>